<reference evidence="1 2" key="1">
    <citation type="submission" date="2018-06" db="EMBL/GenBank/DDBJ databases">
        <authorList>
            <consortium name="Pathogen Informatics"/>
            <person name="Doyle S."/>
        </authorList>
    </citation>
    <scope>NUCLEOTIDE SEQUENCE [LARGE SCALE GENOMIC DNA]</scope>
    <source>
        <strain evidence="1 2">NCTC13315</strain>
    </source>
</reference>
<dbReference type="Pfam" id="PF07209">
    <property type="entry name" value="DUF1415"/>
    <property type="match status" value="1"/>
</dbReference>
<organism evidence="1 2">
    <name type="scientific">Legionella beliardensis</name>
    <dbReference type="NCBI Taxonomy" id="91822"/>
    <lineage>
        <taxon>Bacteria</taxon>
        <taxon>Pseudomonadati</taxon>
        <taxon>Pseudomonadota</taxon>
        <taxon>Gammaproteobacteria</taxon>
        <taxon>Legionellales</taxon>
        <taxon>Legionellaceae</taxon>
        <taxon>Legionella</taxon>
    </lineage>
</organism>
<dbReference type="EMBL" id="UGNV01000001">
    <property type="protein sequence ID" value="STX30011.1"/>
    <property type="molecule type" value="Genomic_DNA"/>
</dbReference>
<evidence type="ECO:0000313" key="2">
    <source>
        <dbReference type="Proteomes" id="UP000254968"/>
    </source>
</evidence>
<dbReference type="Proteomes" id="UP000254968">
    <property type="component" value="Unassembled WGS sequence"/>
</dbReference>
<protein>
    <submittedName>
        <fullName evidence="1">Protein of uncharacterized function (DUF1415)</fullName>
    </submittedName>
</protein>
<keyword evidence="2" id="KW-1185">Reference proteome</keyword>
<evidence type="ECO:0000313" key="1">
    <source>
        <dbReference type="EMBL" id="STX30011.1"/>
    </source>
</evidence>
<proteinExistence type="predicted"/>
<dbReference type="OrthoDB" id="277390at2"/>
<dbReference type="RefSeq" id="WP_115304093.1">
    <property type="nucleotide sequence ID" value="NZ_CAAAHO010000005.1"/>
</dbReference>
<accession>A0A378I5S8</accession>
<gene>
    <name evidence="1" type="ORF">NCTC13315_02572</name>
</gene>
<dbReference type="AlphaFoldDB" id="A0A378I5S8"/>
<sequence length="181" mass="20559">MLDSNLITQQTKNWILSFIIPLQICPFASYVIDNQTIQFNVSNALTLEDALADLNREIDYLNHHQAIETSLVIFPNLFAEFFTYLDFIDLAEEQIIAANYEGIYQFATFHPNYCFADATGPEDVANYTNRSPHPMVHILREDSVEKAIAFYGNTEQIPANNIALLHSLGLEKIKALLSKVM</sequence>
<dbReference type="InterPro" id="IPR009858">
    <property type="entry name" value="DUF1415"/>
</dbReference>
<name>A0A378I5S8_9GAMM</name>